<evidence type="ECO:0008006" key="4">
    <source>
        <dbReference type="Google" id="ProtNLM"/>
    </source>
</evidence>
<dbReference type="InParanoid" id="A0A2T3AFH4"/>
<keyword evidence="1" id="KW-0732">Signal</keyword>
<gene>
    <name evidence="2" type="ORF">BD289DRAFT_427221</name>
</gene>
<evidence type="ECO:0000256" key="1">
    <source>
        <dbReference type="SAM" id="SignalP"/>
    </source>
</evidence>
<keyword evidence="3" id="KW-1185">Reference proteome</keyword>
<feature type="signal peptide" evidence="1">
    <location>
        <begin position="1"/>
        <end position="16"/>
    </location>
</feature>
<name>A0A2T3AFH4_9PEZI</name>
<sequence>MTILTLTLLAKSHSGAVPSTTARTWQRYLSRRHSNRISDEEKDTPPKKDQCHVCDLDDGSMNQEVPSFYSHSLPTRWTWGTKCGAVKTPLTSWLLTRLCRLRAGWVSPVSSLGESQQSDVVAWVFQGCSSLRLNSSIHRTGWTAVYTPGTQRPCICM</sequence>
<feature type="chain" id="PRO_5015649377" description="Secreted protein" evidence="1">
    <location>
        <begin position="17"/>
        <end position="157"/>
    </location>
</feature>
<reference evidence="2 3" key="1">
    <citation type="journal article" date="2018" name="Mycol. Prog.">
        <title>Coniella lustricola, a new species from submerged detritus.</title>
        <authorList>
            <person name="Raudabaugh D.B."/>
            <person name="Iturriaga T."/>
            <person name="Carver A."/>
            <person name="Mondo S."/>
            <person name="Pangilinan J."/>
            <person name="Lipzen A."/>
            <person name="He G."/>
            <person name="Amirebrahimi M."/>
            <person name="Grigoriev I.V."/>
            <person name="Miller A.N."/>
        </authorList>
    </citation>
    <scope>NUCLEOTIDE SEQUENCE [LARGE SCALE GENOMIC DNA]</scope>
    <source>
        <strain evidence="2 3">B22-T-1</strain>
    </source>
</reference>
<accession>A0A2T3AFH4</accession>
<proteinExistence type="predicted"/>
<evidence type="ECO:0000313" key="2">
    <source>
        <dbReference type="EMBL" id="PSR94485.1"/>
    </source>
</evidence>
<protein>
    <recommendedName>
        <fullName evidence="4">Secreted protein</fullName>
    </recommendedName>
</protein>
<dbReference type="Proteomes" id="UP000241462">
    <property type="component" value="Unassembled WGS sequence"/>
</dbReference>
<evidence type="ECO:0000313" key="3">
    <source>
        <dbReference type="Proteomes" id="UP000241462"/>
    </source>
</evidence>
<dbReference type="AlphaFoldDB" id="A0A2T3AFH4"/>
<dbReference type="EMBL" id="KZ678397">
    <property type="protein sequence ID" value="PSR94485.1"/>
    <property type="molecule type" value="Genomic_DNA"/>
</dbReference>
<organism evidence="2 3">
    <name type="scientific">Coniella lustricola</name>
    <dbReference type="NCBI Taxonomy" id="2025994"/>
    <lineage>
        <taxon>Eukaryota</taxon>
        <taxon>Fungi</taxon>
        <taxon>Dikarya</taxon>
        <taxon>Ascomycota</taxon>
        <taxon>Pezizomycotina</taxon>
        <taxon>Sordariomycetes</taxon>
        <taxon>Sordariomycetidae</taxon>
        <taxon>Diaporthales</taxon>
        <taxon>Schizoparmaceae</taxon>
        <taxon>Coniella</taxon>
    </lineage>
</organism>